<evidence type="ECO:0000256" key="1">
    <source>
        <dbReference type="SAM" id="Phobius"/>
    </source>
</evidence>
<dbReference type="Proteomes" id="UP001302494">
    <property type="component" value="Chromosome"/>
</dbReference>
<reference evidence="2 3" key="1">
    <citation type="submission" date="2023-01" db="EMBL/GenBank/DDBJ databases">
        <title>Cultivation and genomic characterization of new, ubiquitous marine nitrite-oxidizing bacteria from the Nitrospirales.</title>
        <authorList>
            <person name="Mueller A.J."/>
            <person name="Daebeler A."/>
            <person name="Herbold C.W."/>
            <person name="Kirkegaard R.H."/>
            <person name="Daims H."/>
        </authorList>
    </citation>
    <scope>NUCLEOTIDE SEQUENCE [LARGE SCALE GENOMIC DNA]</scope>
    <source>
        <strain evidence="2 3">DK</strain>
    </source>
</reference>
<keyword evidence="1" id="KW-0472">Membrane</keyword>
<feature type="transmembrane region" description="Helical" evidence="1">
    <location>
        <begin position="39"/>
        <end position="57"/>
    </location>
</feature>
<dbReference type="RefSeq" id="WP_312744296.1">
    <property type="nucleotide sequence ID" value="NZ_CP116968.1"/>
</dbReference>
<dbReference type="KEGG" id="nneo:PQG83_18740"/>
<dbReference type="EMBL" id="CP116968">
    <property type="protein sequence ID" value="WNM61757.1"/>
    <property type="molecule type" value="Genomic_DNA"/>
</dbReference>
<keyword evidence="1" id="KW-1133">Transmembrane helix</keyword>
<sequence length="96" mass="11492">MYVWSKPLVLGLVLALVVLEGMFFFLIGEEAEGQLHVRTTQWITANYVLLMIWIFVWMYDQARVRGKNVWLWVLPYVLFPLPTLAFFIFRLQRRIV</sequence>
<dbReference type="AlphaFoldDB" id="A0AA96GIV5"/>
<organism evidence="2 3">
    <name type="scientific">Candidatus Nitrospira neomarina</name>
    <dbReference type="NCBI Taxonomy" id="3020899"/>
    <lineage>
        <taxon>Bacteria</taxon>
        <taxon>Pseudomonadati</taxon>
        <taxon>Nitrospirota</taxon>
        <taxon>Nitrospiria</taxon>
        <taxon>Nitrospirales</taxon>
        <taxon>Nitrospiraceae</taxon>
        <taxon>Nitrospira</taxon>
    </lineage>
</organism>
<feature type="transmembrane region" description="Helical" evidence="1">
    <location>
        <begin position="7"/>
        <end position="27"/>
    </location>
</feature>
<accession>A0AA96GIV5</accession>
<keyword evidence="1" id="KW-0812">Transmembrane</keyword>
<protein>
    <submittedName>
        <fullName evidence="2">Uncharacterized protein</fullName>
    </submittedName>
</protein>
<evidence type="ECO:0000313" key="3">
    <source>
        <dbReference type="Proteomes" id="UP001302494"/>
    </source>
</evidence>
<feature type="transmembrane region" description="Helical" evidence="1">
    <location>
        <begin position="69"/>
        <end position="89"/>
    </location>
</feature>
<gene>
    <name evidence="2" type="ORF">PQG83_18740</name>
</gene>
<name>A0AA96GIV5_9BACT</name>
<proteinExistence type="predicted"/>
<keyword evidence="3" id="KW-1185">Reference proteome</keyword>
<evidence type="ECO:0000313" key="2">
    <source>
        <dbReference type="EMBL" id="WNM61757.1"/>
    </source>
</evidence>